<evidence type="ECO:0000313" key="2">
    <source>
        <dbReference type="Proteomes" id="UP000003100"/>
    </source>
</evidence>
<reference evidence="1 2" key="2">
    <citation type="submission" date="2009-02" db="EMBL/GenBank/DDBJ databases">
        <title>Draft genome sequence of Blautia hydrogenotrophica DSM 10507 (Ruminococcus hydrogenotrophicus DSM 10507).</title>
        <authorList>
            <person name="Sudarsanam P."/>
            <person name="Ley R."/>
            <person name="Guruge J."/>
            <person name="Turnbaugh P.J."/>
            <person name="Mahowald M."/>
            <person name="Liep D."/>
            <person name="Gordon J."/>
        </authorList>
    </citation>
    <scope>NUCLEOTIDE SEQUENCE [LARGE SCALE GENOMIC DNA]</scope>
    <source>
        <strain evidence="2">DSM 10507 / JCM 14656 / S5a33</strain>
    </source>
</reference>
<dbReference type="EMBL" id="ACBZ01000015">
    <property type="protein sequence ID" value="EEG50665.1"/>
    <property type="molecule type" value="Genomic_DNA"/>
</dbReference>
<organism evidence="1 2">
    <name type="scientific">Blautia hydrogenotrophica (strain DSM 10507 / JCM 14656 / S5a33)</name>
    <name type="common">Ruminococcus hydrogenotrophicus</name>
    <dbReference type="NCBI Taxonomy" id="476272"/>
    <lineage>
        <taxon>Bacteria</taxon>
        <taxon>Bacillati</taxon>
        <taxon>Bacillota</taxon>
        <taxon>Clostridia</taxon>
        <taxon>Lachnospirales</taxon>
        <taxon>Lachnospiraceae</taxon>
        <taxon>Blautia</taxon>
    </lineage>
</organism>
<comment type="caution">
    <text evidence="1">The sequence shown here is derived from an EMBL/GenBank/DDBJ whole genome shotgun (WGS) entry which is preliminary data.</text>
</comment>
<accession>C0CHR4</accession>
<name>C0CHR4_BLAHS</name>
<reference evidence="1 2" key="1">
    <citation type="submission" date="2009-01" db="EMBL/GenBank/DDBJ databases">
        <authorList>
            <person name="Fulton L."/>
            <person name="Clifton S."/>
            <person name="Fulton B."/>
            <person name="Xu J."/>
            <person name="Minx P."/>
            <person name="Pepin K.H."/>
            <person name="Johnson M."/>
            <person name="Bhonagiri V."/>
            <person name="Nash W.E."/>
            <person name="Mardis E.R."/>
            <person name="Wilson R.K."/>
        </authorList>
    </citation>
    <scope>NUCLEOTIDE SEQUENCE [LARGE SCALE GENOMIC DNA]</scope>
    <source>
        <strain evidence="2">DSM 10507 / JCM 14656 / S5a33</strain>
    </source>
</reference>
<keyword evidence="2" id="KW-1185">Reference proteome</keyword>
<dbReference type="Proteomes" id="UP000003100">
    <property type="component" value="Unassembled WGS sequence"/>
</dbReference>
<dbReference type="AlphaFoldDB" id="C0CHR4"/>
<evidence type="ECO:0000313" key="1">
    <source>
        <dbReference type="EMBL" id="EEG50665.1"/>
    </source>
</evidence>
<protein>
    <submittedName>
        <fullName evidence="1">Uncharacterized protein</fullName>
    </submittedName>
</protein>
<sequence length="40" mass="4735">MSLYHKKTPFSRKFLTQLVCLKKSVSSQGVFSIYIYVKFM</sequence>
<dbReference type="HOGENOM" id="CLU_3285699_0_0_9"/>
<proteinExistence type="predicted"/>
<gene>
    <name evidence="1" type="ORF">RUMHYD_00379</name>
</gene>